<keyword evidence="1" id="KW-0433">Leucine-rich repeat</keyword>
<dbReference type="InterPro" id="IPR053213">
    <property type="entry name" value="RLP29"/>
</dbReference>
<evidence type="ECO:0000256" key="2">
    <source>
        <dbReference type="ARBA" id="ARBA00022737"/>
    </source>
</evidence>
<protein>
    <submittedName>
        <fullName evidence="3">LRR receptor-like serine/threonine-protein kinase GSO2</fullName>
    </submittedName>
</protein>
<gene>
    <name evidence="3" type="ORF">Fot_20126</name>
</gene>
<organism evidence="3 4">
    <name type="scientific">Forsythia ovata</name>
    <dbReference type="NCBI Taxonomy" id="205694"/>
    <lineage>
        <taxon>Eukaryota</taxon>
        <taxon>Viridiplantae</taxon>
        <taxon>Streptophyta</taxon>
        <taxon>Embryophyta</taxon>
        <taxon>Tracheophyta</taxon>
        <taxon>Spermatophyta</taxon>
        <taxon>Magnoliopsida</taxon>
        <taxon>eudicotyledons</taxon>
        <taxon>Gunneridae</taxon>
        <taxon>Pentapetalae</taxon>
        <taxon>asterids</taxon>
        <taxon>lamiids</taxon>
        <taxon>Lamiales</taxon>
        <taxon>Oleaceae</taxon>
        <taxon>Forsythieae</taxon>
        <taxon>Forsythia</taxon>
    </lineage>
</organism>
<dbReference type="Gene3D" id="3.80.10.10">
    <property type="entry name" value="Ribonuclease Inhibitor"/>
    <property type="match status" value="1"/>
</dbReference>
<name>A0ABD1VN07_9LAMI</name>
<sequence length="101" mass="11482">MKSAYSRIQNGLYPLSFLRRLKEIDMGSNNFTGVVPSWLGTIPELQHIFLDNNSFSGSIPTSLLHNNSKLKTIKLAYNFLNGNIPQEICNLSTLEYLYLRS</sequence>
<dbReference type="InterPro" id="IPR001611">
    <property type="entry name" value="Leu-rich_rpt"/>
</dbReference>
<dbReference type="InterPro" id="IPR032675">
    <property type="entry name" value="LRR_dom_sf"/>
</dbReference>
<accession>A0ABD1VN07</accession>
<dbReference type="EMBL" id="JBFOLJ010000005">
    <property type="protein sequence ID" value="KAL2538735.1"/>
    <property type="molecule type" value="Genomic_DNA"/>
</dbReference>
<dbReference type="PANTHER" id="PTHR48009:SF16">
    <property type="entry name" value="LEUCINE-RICH REPEAT-CONTAINING N-TERMINAL PLANT-TYPE DOMAIN-CONTAINING PROTEIN"/>
    <property type="match status" value="1"/>
</dbReference>
<evidence type="ECO:0000256" key="1">
    <source>
        <dbReference type="ARBA" id="ARBA00022614"/>
    </source>
</evidence>
<keyword evidence="4" id="KW-1185">Reference proteome</keyword>
<comment type="caution">
    <text evidence="3">The sequence shown here is derived from an EMBL/GenBank/DDBJ whole genome shotgun (WGS) entry which is preliminary data.</text>
</comment>
<dbReference type="Proteomes" id="UP001604277">
    <property type="component" value="Unassembled WGS sequence"/>
</dbReference>
<evidence type="ECO:0000313" key="4">
    <source>
        <dbReference type="Proteomes" id="UP001604277"/>
    </source>
</evidence>
<proteinExistence type="predicted"/>
<dbReference type="Pfam" id="PF00560">
    <property type="entry name" value="LRR_1"/>
    <property type="match status" value="3"/>
</dbReference>
<dbReference type="PANTHER" id="PTHR48009">
    <property type="entry name" value="LEUCINE-RICH REPEAT (LRR) FAMILY PROTEIN"/>
    <property type="match status" value="1"/>
</dbReference>
<dbReference type="AlphaFoldDB" id="A0ABD1VN07"/>
<evidence type="ECO:0000313" key="3">
    <source>
        <dbReference type="EMBL" id="KAL2538735.1"/>
    </source>
</evidence>
<keyword evidence="2" id="KW-0677">Repeat</keyword>
<dbReference type="FunFam" id="3.80.10.10:FF:000383">
    <property type="entry name" value="Leucine-rich repeat receptor protein kinase EMS1"/>
    <property type="match status" value="1"/>
</dbReference>
<reference evidence="4" key="1">
    <citation type="submission" date="2024-07" db="EMBL/GenBank/DDBJ databases">
        <title>Two chromosome-level genome assemblies of Korean endemic species Abeliophyllum distichum and Forsythia ovata (Oleaceae).</title>
        <authorList>
            <person name="Jang H."/>
        </authorList>
    </citation>
    <scope>NUCLEOTIDE SEQUENCE [LARGE SCALE GENOMIC DNA]</scope>
</reference>
<dbReference type="SUPFAM" id="SSF52058">
    <property type="entry name" value="L domain-like"/>
    <property type="match status" value="1"/>
</dbReference>